<dbReference type="Pfam" id="PF04650">
    <property type="entry name" value="YSIRK_signal"/>
    <property type="match status" value="1"/>
</dbReference>
<feature type="domain" description="YSIRK Gram-positive signal peptide" evidence="4">
    <location>
        <begin position="6"/>
        <end position="25"/>
    </location>
</feature>
<dbReference type="AlphaFoldDB" id="A0A4D6YYB9"/>
<evidence type="ECO:0000259" key="4">
    <source>
        <dbReference type="Pfam" id="PF04650"/>
    </source>
</evidence>
<feature type="chain" id="PRO_5039201561" evidence="3">
    <location>
        <begin position="26"/>
        <end position="198"/>
    </location>
</feature>
<evidence type="ECO:0000256" key="1">
    <source>
        <dbReference type="ARBA" id="ARBA00022729"/>
    </source>
</evidence>
<feature type="coiled-coil region" evidence="2">
    <location>
        <begin position="66"/>
        <end position="191"/>
    </location>
</feature>
<evidence type="ECO:0000256" key="2">
    <source>
        <dbReference type="SAM" id="Coils"/>
    </source>
</evidence>
<dbReference type="NCBIfam" id="TIGR01168">
    <property type="entry name" value="YSIRK_signal"/>
    <property type="match status" value="1"/>
</dbReference>
<dbReference type="EMBL" id="MH996680">
    <property type="protein sequence ID" value="QCI31460.1"/>
    <property type="molecule type" value="Genomic_DNA"/>
</dbReference>
<protein>
    <submittedName>
        <fullName evidence="5">M-like protein</fullName>
    </submittedName>
</protein>
<accession>A0A4D6YYB9</accession>
<name>A0A4D6YYB9_STRCB</name>
<keyword evidence="1 3" id="KW-0732">Signal</keyword>
<reference evidence="5" key="1">
    <citation type="journal article" date="2019" name="Front. Microbiol.">
        <title>Streptococcus canis Are a Single Population Infecting Multiple Animal Hosts Despite the Diversity of the Universally Present M-Like Protein SCM.</title>
        <authorList>
            <person name="Pinho M.D."/>
            <person name="Foster G."/>
            <person name="Pomba C."/>
            <person name="Machado M.P."/>
            <person name="Baily J.L."/>
            <person name="Kuiken T."/>
            <person name="Melo-Cristino J."/>
            <person name="Ramirez M."/>
        </authorList>
    </citation>
    <scope>NUCLEOTIDE SEQUENCE</scope>
    <source>
        <strain evidence="5">FMV2274.05</strain>
    </source>
</reference>
<dbReference type="InterPro" id="IPR005877">
    <property type="entry name" value="YSIRK_signal_dom"/>
</dbReference>
<evidence type="ECO:0000256" key="3">
    <source>
        <dbReference type="SAM" id="SignalP"/>
    </source>
</evidence>
<keyword evidence="2" id="KW-0175">Coiled coil</keyword>
<sequence length="198" mass="22567">MTRKNTIKKLSVGTASLLAATTVLGAATTTTVKAESNRADRARMEVLLKYLPYVSSNYWYQEVLKNDALREEVQRLEDLVESEVKDYNALLDKKESVEKQLKRTEDSLEVTEKANKGLTKERDLLTDSLETTKKALEDSQKEVQANLDALNHKNEQIASLVGERDSLKNKKQKQKLRLLFLKKTLKQLKLKTLSTKNN</sequence>
<proteinExistence type="predicted"/>
<organism evidence="5">
    <name type="scientific">Streptococcus canis</name>
    <dbReference type="NCBI Taxonomy" id="1329"/>
    <lineage>
        <taxon>Bacteria</taxon>
        <taxon>Bacillati</taxon>
        <taxon>Bacillota</taxon>
        <taxon>Bacilli</taxon>
        <taxon>Lactobacillales</taxon>
        <taxon>Streptococcaceae</taxon>
        <taxon>Streptococcus</taxon>
    </lineage>
</organism>
<gene>
    <name evidence="5" type="primary">scm</name>
</gene>
<feature type="signal peptide" evidence="3">
    <location>
        <begin position="1"/>
        <end position="25"/>
    </location>
</feature>
<evidence type="ECO:0000313" key="5">
    <source>
        <dbReference type="EMBL" id="QCI31460.1"/>
    </source>
</evidence>